<proteinExistence type="predicted"/>
<dbReference type="Proteomes" id="UP000831804">
    <property type="component" value="Segment"/>
</dbReference>
<dbReference type="GeneID" id="80538311"/>
<dbReference type="EMBL" id="MK558262">
    <property type="protein sequence ID" value="QDL56990.1"/>
    <property type="molecule type" value="Genomic_DNA"/>
</dbReference>
<name>A0AAE6H372_9ABAC</name>
<dbReference type="KEGG" id="vg:80538311"/>
<gene>
    <name evidence="1" type="primary">p47</name>
    <name evidence="1" type="ORF">DijuNPV-ORF-116</name>
</gene>
<reference evidence="1" key="1">
    <citation type="journal article" date="2019" name="Viruses">
        <title>A Nymphalid-Infecting Group I Alphabaculovirus Isolated from the Major Passion Fruit Caterpillar Pest Dione juno juno (Lepidoptera: Nymphalidae).</title>
        <authorList>
            <person name="Ribeiro B.M."/>
            <person name="Dos Santos E.R."/>
            <person name="Trentin L.B."/>
            <person name="da Silva L.A."/>
            <person name="de Melo F.L."/>
            <person name="Kitajima E.W."/>
            <person name="Ardisson-Araujo D.M.P."/>
        </authorList>
    </citation>
    <scope>NUCLEOTIDE SEQUENCE</scope>
    <source>
        <strain evidence="1">Araguari-MG</strain>
    </source>
</reference>
<dbReference type="RefSeq" id="YP_010799868.1">
    <property type="nucleotide sequence ID" value="NC_076692.1"/>
</dbReference>
<evidence type="ECO:0000313" key="2">
    <source>
        <dbReference type="Proteomes" id="UP000831804"/>
    </source>
</evidence>
<organism evidence="1 2">
    <name type="scientific">Dione juno nucleopolyhedrovirus</name>
    <dbReference type="NCBI Taxonomy" id="2594175"/>
    <lineage>
        <taxon>Viruses</taxon>
        <taxon>Viruses incertae sedis</taxon>
        <taxon>Naldaviricetes</taxon>
        <taxon>Lefavirales</taxon>
        <taxon>Baculoviridae</taxon>
        <taxon>Alphabaculovirus</taxon>
        <taxon>Alphabaculovirus dijunonis</taxon>
    </lineage>
</organism>
<keyword evidence="2" id="KW-1185">Reference proteome</keyword>
<dbReference type="InterPro" id="IPR007799">
    <property type="entry name" value="Baculo_p47"/>
</dbReference>
<protein>
    <submittedName>
        <fullName evidence="1">P47</fullName>
    </submittedName>
</protein>
<sequence>MTNGCMFAQTLDCTTQFLPAVCRAHEETFLLYNLYVNGVDVHLPRRVTRQVQVDADGFVRFVFNVKIFHFENLTCTTRATPQDLDDYVDVTRRALSAHDAAVFKLVCRDRWYKGDAQRLRRILRQPCVTNLIKFACNVMWERGYEDHYTLGQQLSILITTKLIQSGLDFKHQPDTTTTTTTSSSVRGWQDATFEKYLLSLSSVSEIIKRHVFSKKYLCLEVAATYWNAVVQALRDEGLQLVLNEHTPHVMLICVDDDKNSMLYLRKLTHLLQTRVVNLLFVTDVEFYMRANNFMFYLYNSLKFYYYCLKNKFAFESGDKSTLFLLYIIISLEWFNKGHLNSFTLEKSALYNPLELATRRLNSIKRAAQQNRVVACDSEIGVDYIRGKRVRTGTHYGQRIVQLD</sequence>
<accession>A0AAE6H372</accession>
<dbReference type="Pfam" id="PF05112">
    <property type="entry name" value="Baculo_p47"/>
    <property type="match status" value="1"/>
</dbReference>
<dbReference type="GO" id="GO:0046782">
    <property type="term" value="P:regulation of viral transcription"/>
    <property type="evidence" value="ECO:0007669"/>
    <property type="project" value="InterPro"/>
</dbReference>
<evidence type="ECO:0000313" key="1">
    <source>
        <dbReference type="EMBL" id="QDL56990.1"/>
    </source>
</evidence>